<accession>A0A0A1UW65</accession>
<name>A0A0A1UW65_9HYPO</name>
<evidence type="ECO:0000259" key="3">
    <source>
        <dbReference type="PROSITE" id="PS51186"/>
    </source>
</evidence>
<dbReference type="CDD" id="cd04301">
    <property type="entry name" value="NAT_SF"/>
    <property type="match status" value="1"/>
</dbReference>
<dbReference type="Pfam" id="PF00583">
    <property type="entry name" value="Acetyltransf_1"/>
    <property type="match status" value="1"/>
</dbReference>
<dbReference type="InterPro" id="IPR050680">
    <property type="entry name" value="YpeA/RimI_acetyltransf"/>
</dbReference>
<evidence type="ECO:0000256" key="1">
    <source>
        <dbReference type="ARBA" id="ARBA00022679"/>
    </source>
</evidence>
<dbReference type="HOGENOM" id="CLU_077728_0_1_1"/>
<dbReference type="PANTHER" id="PTHR43420">
    <property type="entry name" value="ACETYLTRANSFERASE"/>
    <property type="match status" value="1"/>
</dbReference>
<keyword evidence="1 4" id="KW-0808">Transferase</keyword>
<feature type="domain" description="N-acetyltransferase" evidence="3">
    <location>
        <begin position="38"/>
        <end position="185"/>
    </location>
</feature>
<sequence length="185" mass="20545">MSQPGIVLAFNPKQHSHLTPYIAAIHASCITQDRTMATFLPPLSHEKLLTWWKERIAEVNDGKRLIWILVKEIDASGRPKGPDVMGVVMLSTPYSETGAFRGYVEKLFVHKNFRGRGGARALMEALENGAANMGRSILLLDAETNSAAEAVYRKFGYVELGRVPGYGMSPTGELKDATFFYKQLQ</sequence>
<gene>
    <name evidence="4" type="ORF">X797_005354</name>
</gene>
<organism evidence="4 5">
    <name type="scientific">Metarhizium robertsii</name>
    <dbReference type="NCBI Taxonomy" id="568076"/>
    <lineage>
        <taxon>Eukaryota</taxon>
        <taxon>Fungi</taxon>
        <taxon>Dikarya</taxon>
        <taxon>Ascomycota</taxon>
        <taxon>Pezizomycotina</taxon>
        <taxon>Sordariomycetes</taxon>
        <taxon>Hypocreomycetidae</taxon>
        <taxon>Hypocreales</taxon>
        <taxon>Clavicipitaceae</taxon>
        <taxon>Metarhizium</taxon>
    </lineage>
</organism>
<evidence type="ECO:0000313" key="4">
    <source>
        <dbReference type="EMBL" id="EXV01835.1"/>
    </source>
</evidence>
<dbReference type="eggNOG" id="ENOG502SDXU">
    <property type="taxonomic scope" value="Eukaryota"/>
</dbReference>
<dbReference type="InterPro" id="IPR016181">
    <property type="entry name" value="Acyl_CoA_acyltransferase"/>
</dbReference>
<comment type="caution">
    <text evidence="4">The sequence shown here is derived from an EMBL/GenBank/DDBJ whole genome shotgun (WGS) entry which is preliminary data.</text>
</comment>
<dbReference type="Gene3D" id="3.40.630.30">
    <property type="match status" value="1"/>
</dbReference>
<keyword evidence="2" id="KW-0012">Acyltransferase</keyword>
<dbReference type="PANTHER" id="PTHR43420:SF47">
    <property type="entry name" value="N-ACETYLTRANSFERASE DOMAIN-CONTAINING PROTEIN"/>
    <property type="match status" value="1"/>
</dbReference>
<evidence type="ECO:0000256" key="2">
    <source>
        <dbReference type="ARBA" id="ARBA00023315"/>
    </source>
</evidence>
<dbReference type="InterPro" id="IPR000182">
    <property type="entry name" value="GNAT_dom"/>
</dbReference>
<dbReference type="SUPFAM" id="SSF55729">
    <property type="entry name" value="Acyl-CoA N-acyltransferases (Nat)"/>
    <property type="match status" value="1"/>
</dbReference>
<dbReference type="GO" id="GO:0016747">
    <property type="term" value="F:acyltransferase activity, transferring groups other than amino-acyl groups"/>
    <property type="evidence" value="ECO:0007669"/>
    <property type="project" value="InterPro"/>
</dbReference>
<dbReference type="AlphaFoldDB" id="A0A0A1UW65"/>
<dbReference type="PROSITE" id="PS51186">
    <property type="entry name" value="GNAT"/>
    <property type="match status" value="1"/>
</dbReference>
<dbReference type="OrthoDB" id="41532at2759"/>
<reference evidence="4 5" key="1">
    <citation type="submission" date="2014-02" db="EMBL/GenBank/DDBJ databases">
        <title>The genome sequence of the entomopathogenic fungus Metarhizium robertsii ARSEF 2575.</title>
        <authorList>
            <person name="Giuliano Garisto Donzelli B."/>
            <person name="Roe B.A."/>
            <person name="Macmil S.L."/>
            <person name="Krasnoff S.B."/>
            <person name="Gibson D.M."/>
        </authorList>
    </citation>
    <scope>NUCLEOTIDE SEQUENCE [LARGE SCALE GENOMIC DNA]</scope>
    <source>
        <strain evidence="4 5">ARSEF 2575</strain>
    </source>
</reference>
<proteinExistence type="predicted"/>
<dbReference type="Proteomes" id="UP000030151">
    <property type="component" value="Unassembled WGS sequence"/>
</dbReference>
<protein>
    <submittedName>
        <fullName evidence="4">Acetyltransferase (GNAT) domain protein</fullName>
    </submittedName>
</protein>
<evidence type="ECO:0000313" key="5">
    <source>
        <dbReference type="Proteomes" id="UP000030151"/>
    </source>
</evidence>
<dbReference type="EMBL" id="JELW01000007">
    <property type="protein sequence ID" value="EXV01835.1"/>
    <property type="molecule type" value="Genomic_DNA"/>
</dbReference>